<feature type="domain" description="AB hydrolase-1" evidence="2">
    <location>
        <begin position="27"/>
        <end position="138"/>
    </location>
</feature>
<dbReference type="Pfam" id="PF00561">
    <property type="entry name" value="Abhydrolase_1"/>
    <property type="match status" value="1"/>
</dbReference>
<proteinExistence type="predicted"/>
<accession>A0A382BBK7</accession>
<dbReference type="InterPro" id="IPR000073">
    <property type="entry name" value="AB_hydrolase_1"/>
</dbReference>
<dbReference type="Gene3D" id="3.40.50.1820">
    <property type="entry name" value="alpha/beta hydrolase"/>
    <property type="match status" value="2"/>
</dbReference>
<evidence type="ECO:0000313" key="3">
    <source>
        <dbReference type="EMBL" id="SVB10623.1"/>
    </source>
</evidence>
<protein>
    <recommendedName>
        <fullName evidence="2">AB hydrolase-1 domain-containing protein</fullName>
    </recommendedName>
</protein>
<gene>
    <name evidence="3" type="ORF">METZ01_LOCUS163477</name>
</gene>
<evidence type="ECO:0000259" key="2">
    <source>
        <dbReference type="Pfam" id="PF00561"/>
    </source>
</evidence>
<dbReference type="PANTHER" id="PTHR43798:SF31">
    <property type="entry name" value="AB HYDROLASE SUPERFAMILY PROTEIN YCLE"/>
    <property type="match status" value="1"/>
</dbReference>
<reference evidence="3" key="1">
    <citation type="submission" date="2018-05" db="EMBL/GenBank/DDBJ databases">
        <authorList>
            <person name="Lanie J.A."/>
            <person name="Ng W.-L."/>
            <person name="Kazmierczak K.M."/>
            <person name="Andrzejewski T.M."/>
            <person name="Davidsen T.M."/>
            <person name="Wayne K.J."/>
            <person name="Tettelin H."/>
            <person name="Glass J.I."/>
            <person name="Rusch D."/>
            <person name="Podicherti R."/>
            <person name="Tsui H.-C.T."/>
            <person name="Winkler M.E."/>
        </authorList>
    </citation>
    <scope>NUCLEOTIDE SEQUENCE</scope>
</reference>
<dbReference type="InterPro" id="IPR029058">
    <property type="entry name" value="AB_hydrolase_fold"/>
</dbReference>
<keyword evidence="1" id="KW-0378">Hydrolase</keyword>
<dbReference type="AlphaFoldDB" id="A0A382BBK7"/>
<dbReference type="EMBL" id="UINC01028865">
    <property type="protein sequence ID" value="SVB10623.1"/>
    <property type="molecule type" value="Genomic_DNA"/>
</dbReference>
<dbReference type="PANTHER" id="PTHR43798">
    <property type="entry name" value="MONOACYLGLYCEROL LIPASE"/>
    <property type="match status" value="1"/>
</dbReference>
<sequence length="242" mass="25154">MGTGQVTAPDGVELAVSTTGSANGAVPPIVATHGWANDRSVWAPIVRELAGEPAVTTWDLRGHGDSGIPLPGAYTRSHALADLAAVRDEAVGAGGGSAVLMGHSLGGFLSLAHAVDRPDEVAGLVLVATGPGFRKAEARDQWNESVRESAVKIGVPPGSEEISMHFDSHVIDHLDEIRVPVLVLLGERDKRFAASASLFERDLDVRASVVVPDQGHMVHVKAPVECAAAIRNFFAGLTGTTA</sequence>
<dbReference type="GO" id="GO:0016787">
    <property type="term" value="F:hydrolase activity"/>
    <property type="evidence" value="ECO:0007669"/>
    <property type="project" value="UniProtKB-KW"/>
</dbReference>
<dbReference type="GO" id="GO:0016020">
    <property type="term" value="C:membrane"/>
    <property type="evidence" value="ECO:0007669"/>
    <property type="project" value="TreeGrafter"/>
</dbReference>
<name>A0A382BBK7_9ZZZZ</name>
<evidence type="ECO:0000256" key="1">
    <source>
        <dbReference type="ARBA" id="ARBA00022801"/>
    </source>
</evidence>
<dbReference type="SUPFAM" id="SSF53474">
    <property type="entry name" value="alpha/beta-Hydrolases"/>
    <property type="match status" value="1"/>
</dbReference>
<dbReference type="InterPro" id="IPR050266">
    <property type="entry name" value="AB_hydrolase_sf"/>
</dbReference>
<organism evidence="3">
    <name type="scientific">marine metagenome</name>
    <dbReference type="NCBI Taxonomy" id="408172"/>
    <lineage>
        <taxon>unclassified sequences</taxon>
        <taxon>metagenomes</taxon>
        <taxon>ecological metagenomes</taxon>
    </lineage>
</organism>
<dbReference type="PRINTS" id="PR00111">
    <property type="entry name" value="ABHYDROLASE"/>
</dbReference>